<keyword evidence="2" id="KW-1185">Reference proteome</keyword>
<dbReference type="Proteomes" id="UP000192906">
    <property type="component" value="Unassembled WGS sequence"/>
</dbReference>
<protein>
    <recommendedName>
        <fullName evidence="3">Phage major tail tube protein</fullName>
    </recommendedName>
</protein>
<dbReference type="EMBL" id="FWZU01000001">
    <property type="protein sequence ID" value="SME96335.1"/>
    <property type="molecule type" value="Genomic_DNA"/>
</dbReference>
<dbReference type="AlphaFoldDB" id="A0A1X7CGW8"/>
<reference evidence="2" key="1">
    <citation type="submission" date="2017-04" db="EMBL/GenBank/DDBJ databases">
        <authorList>
            <person name="Varghese N."/>
            <person name="Submissions S."/>
        </authorList>
    </citation>
    <scope>NUCLEOTIDE SEQUENCE [LARGE SCALE GENOMIC DNA]</scope>
    <source>
        <strain evidence="2">K3S</strain>
    </source>
</reference>
<evidence type="ECO:0000313" key="2">
    <source>
        <dbReference type="Proteomes" id="UP000192906"/>
    </source>
</evidence>
<evidence type="ECO:0008006" key="3">
    <source>
        <dbReference type="Google" id="ProtNLM"/>
    </source>
</evidence>
<dbReference type="STRING" id="1519643.SAMN06295933_0879"/>
<dbReference type="OrthoDB" id="3078668at2"/>
<accession>A0A1X7CGW8</accession>
<sequence length="169" mass="18599">MPVADYILKNFSISVDGKGYAGNAEEFKPPKLGVKTDDHRAGGMDGPIAIDMGMEGLETSFVLTGHFPEVLSLWGVAVGEKTQLTARGALESWDGSVKPVVINMRGTVTSIEDGSWKAGEKNNQTFTMKLEYYKREQDGTILHEIDIPNMKRAINGKDRLEEIRNAIKV</sequence>
<gene>
    <name evidence="1" type="ORF">SAMN06295933_0879</name>
</gene>
<name>A0A1X7CGW8_9BACT</name>
<dbReference type="Pfam" id="PF04985">
    <property type="entry name" value="Phage_tube"/>
    <property type="match status" value="1"/>
</dbReference>
<proteinExistence type="predicted"/>
<organism evidence="1 2">
    <name type="scientific">Desulfovibrio gilichinskyi</name>
    <dbReference type="NCBI Taxonomy" id="1519643"/>
    <lineage>
        <taxon>Bacteria</taxon>
        <taxon>Pseudomonadati</taxon>
        <taxon>Thermodesulfobacteriota</taxon>
        <taxon>Desulfovibrionia</taxon>
        <taxon>Desulfovibrionales</taxon>
        <taxon>Desulfovibrionaceae</taxon>
        <taxon>Desulfovibrio</taxon>
    </lineage>
</organism>
<dbReference type="NCBIfam" id="TIGR01611">
    <property type="entry name" value="tail_tube"/>
    <property type="match status" value="1"/>
</dbReference>
<dbReference type="InterPro" id="IPR006498">
    <property type="entry name" value="Tail_tube"/>
</dbReference>
<evidence type="ECO:0000313" key="1">
    <source>
        <dbReference type="EMBL" id="SME96335.1"/>
    </source>
</evidence>
<dbReference type="RefSeq" id="WP_085098829.1">
    <property type="nucleotide sequence ID" value="NZ_FWZU01000001.1"/>
</dbReference>